<dbReference type="SUPFAM" id="SSF54909">
    <property type="entry name" value="Dimeric alpha+beta barrel"/>
    <property type="match status" value="1"/>
</dbReference>
<dbReference type="InterPro" id="IPR011008">
    <property type="entry name" value="Dimeric_a/b-barrel"/>
</dbReference>
<dbReference type="Gene3D" id="3.30.70.100">
    <property type="match status" value="1"/>
</dbReference>
<protein>
    <submittedName>
        <fullName evidence="1">Uncharacterized protein</fullName>
    </submittedName>
</protein>
<reference evidence="1 2" key="1">
    <citation type="submission" date="2016-10" db="EMBL/GenBank/DDBJ databases">
        <title>Draft genome sequence of Coniochaeta ligniaria NRRL30616, a lignocellulolytic fungus for bioabatement of inhibitors in plant biomass hydrolysates.</title>
        <authorList>
            <consortium name="DOE Joint Genome Institute"/>
            <person name="Jimenez D.J."/>
            <person name="Hector R.E."/>
            <person name="Riley R."/>
            <person name="Sun H."/>
            <person name="Grigoriev I.V."/>
            <person name="Van Elsas J.D."/>
            <person name="Nichols N.N."/>
        </authorList>
    </citation>
    <scope>NUCLEOTIDE SEQUENCE [LARGE SCALE GENOMIC DNA]</scope>
    <source>
        <strain evidence="1 2">NRRL 30616</strain>
    </source>
</reference>
<keyword evidence="2" id="KW-1185">Reference proteome</keyword>
<gene>
    <name evidence="1" type="ORF">CONLIGDRAFT_667383</name>
</gene>
<dbReference type="OrthoDB" id="10634595at2759"/>
<organism evidence="1 2">
    <name type="scientific">Coniochaeta ligniaria NRRL 30616</name>
    <dbReference type="NCBI Taxonomy" id="1408157"/>
    <lineage>
        <taxon>Eukaryota</taxon>
        <taxon>Fungi</taxon>
        <taxon>Dikarya</taxon>
        <taxon>Ascomycota</taxon>
        <taxon>Pezizomycotina</taxon>
        <taxon>Sordariomycetes</taxon>
        <taxon>Sordariomycetidae</taxon>
        <taxon>Coniochaetales</taxon>
        <taxon>Coniochaetaceae</taxon>
        <taxon>Coniochaeta</taxon>
    </lineage>
</organism>
<sequence length="269" mass="30369">MAREKRIRPRPVVMLARKRVALDQPLPPTVWRRHEIPMPDYWKDFIDIFKNALGRGVVACSRVAEDPEIVLFIISWKSQEALDQFKASPEYAAILLFLGMIDPSGSDTTGATSSSPRTIQTVNFRFNAASYGIFLEGWLSIYTVTLPHPVTLTCTQKELFSQLEGPLYPRAQVIGSDYQLQLQDLPEATGDREYAYRGWVQEPRQLLGEGGEHIAVQDGVIFKKWLSKEAEEAWKTAIPGVEISWDDDLRGIGAIEAKEEHVDLVHICS</sequence>
<name>A0A1J7JLF1_9PEZI</name>
<dbReference type="InParanoid" id="A0A1J7JLF1"/>
<dbReference type="EMBL" id="KV875094">
    <property type="protein sequence ID" value="OIW34217.1"/>
    <property type="molecule type" value="Genomic_DNA"/>
</dbReference>
<evidence type="ECO:0000313" key="1">
    <source>
        <dbReference type="EMBL" id="OIW34217.1"/>
    </source>
</evidence>
<dbReference type="AlphaFoldDB" id="A0A1J7JLF1"/>
<accession>A0A1J7JLF1</accession>
<dbReference type="Proteomes" id="UP000182658">
    <property type="component" value="Unassembled WGS sequence"/>
</dbReference>
<proteinExistence type="predicted"/>
<evidence type="ECO:0000313" key="2">
    <source>
        <dbReference type="Proteomes" id="UP000182658"/>
    </source>
</evidence>